<sequence length="207" mass="21054">MVVGPGSLYQLFFLAASAVVVLLALSTYVLGRLIGHDRALGTMLALVGVFTGTGAGFGLPPSAAALPLALGFAFLYVPVGVGGLVAKGVSSAPWREVCRLLLGGWMAALVVALVTQAAGASLPRLIGWAPGCSASSGTSASSRTRPSSASPPAASRSCCSNAATARRARRRRRLTGRYSISFSSSSSRIAMPTSVWPAVTVASRATE</sequence>
<name>A0ABD5XQU9_9EURY</name>
<keyword evidence="2" id="KW-0812">Transmembrane</keyword>
<accession>A0ABD5XQU9</accession>
<feature type="transmembrane region" description="Helical" evidence="2">
    <location>
        <begin position="12"/>
        <end position="30"/>
    </location>
</feature>
<evidence type="ECO:0000313" key="3">
    <source>
        <dbReference type="EMBL" id="MFC7135512.1"/>
    </source>
</evidence>
<dbReference type="EMBL" id="JBHSZG010000001">
    <property type="protein sequence ID" value="MFC7135512.1"/>
    <property type="molecule type" value="Genomic_DNA"/>
</dbReference>
<protein>
    <submittedName>
        <fullName evidence="3">Uncharacterized protein</fullName>
    </submittedName>
</protein>
<feature type="transmembrane region" description="Helical" evidence="2">
    <location>
        <begin position="97"/>
        <end position="115"/>
    </location>
</feature>
<organism evidence="3 4">
    <name type="scientific">Halobaculum litoreum</name>
    <dbReference type="NCBI Taxonomy" id="3031998"/>
    <lineage>
        <taxon>Archaea</taxon>
        <taxon>Methanobacteriati</taxon>
        <taxon>Methanobacteriota</taxon>
        <taxon>Stenosarchaea group</taxon>
        <taxon>Halobacteria</taxon>
        <taxon>Halobacteriales</taxon>
        <taxon>Haloferacaceae</taxon>
        <taxon>Halobaculum</taxon>
    </lineage>
</organism>
<feature type="compositionally biased region" description="Low complexity" evidence="1">
    <location>
        <begin position="136"/>
        <end position="165"/>
    </location>
</feature>
<evidence type="ECO:0000256" key="1">
    <source>
        <dbReference type="SAM" id="MobiDB-lite"/>
    </source>
</evidence>
<feature type="region of interest" description="Disordered" evidence="1">
    <location>
        <begin position="136"/>
        <end position="168"/>
    </location>
</feature>
<feature type="transmembrane region" description="Helical" evidence="2">
    <location>
        <begin position="39"/>
        <end position="59"/>
    </location>
</feature>
<dbReference type="Proteomes" id="UP001596368">
    <property type="component" value="Unassembled WGS sequence"/>
</dbReference>
<feature type="transmembrane region" description="Helical" evidence="2">
    <location>
        <begin position="65"/>
        <end position="85"/>
    </location>
</feature>
<gene>
    <name evidence="3" type="ORF">ACFQRB_00570</name>
</gene>
<evidence type="ECO:0000256" key="2">
    <source>
        <dbReference type="SAM" id="Phobius"/>
    </source>
</evidence>
<keyword evidence="2" id="KW-1133">Transmembrane helix</keyword>
<reference evidence="3 4" key="1">
    <citation type="journal article" date="2019" name="Int. J. Syst. Evol. Microbiol.">
        <title>The Global Catalogue of Microorganisms (GCM) 10K type strain sequencing project: providing services to taxonomists for standard genome sequencing and annotation.</title>
        <authorList>
            <consortium name="The Broad Institute Genomics Platform"/>
            <consortium name="The Broad Institute Genome Sequencing Center for Infectious Disease"/>
            <person name="Wu L."/>
            <person name="Ma J."/>
        </authorList>
    </citation>
    <scope>NUCLEOTIDE SEQUENCE [LARGE SCALE GENOMIC DNA]</scope>
    <source>
        <strain evidence="3 4">DT92</strain>
    </source>
</reference>
<dbReference type="AlphaFoldDB" id="A0ABD5XQU9"/>
<comment type="caution">
    <text evidence="3">The sequence shown here is derived from an EMBL/GenBank/DDBJ whole genome shotgun (WGS) entry which is preliminary data.</text>
</comment>
<evidence type="ECO:0000313" key="4">
    <source>
        <dbReference type="Proteomes" id="UP001596368"/>
    </source>
</evidence>
<proteinExistence type="predicted"/>
<keyword evidence="2" id="KW-0472">Membrane</keyword>
<keyword evidence="4" id="KW-1185">Reference proteome</keyword>